<dbReference type="RefSeq" id="XP_014158392.1">
    <property type="nucleotide sequence ID" value="XM_014302917.1"/>
</dbReference>
<accession>A0A0L0G633</accession>
<evidence type="ECO:0000313" key="1">
    <source>
        <dbReference type="EMBL" id="KNC84490.1"/>
    </source>
</evidence>
<dbReference type="EMBL" id="KQ241761">
    <property type="protein sequence ID" value="KNC84490.1"/>
    <property type="molecule type" value="Genomic_DNA"/>
</dbReference>
<name>A0A0L0G633_9EUKA</name>
<dbReference type="Proteomes" id="UP000054560">
    <property type="component" value="Unassembled WGS sequence"/>
</dbReference>
<organism evidence="1 2">
    <name type="scientific">Sphaeroforma arctica JP610</name>
    <dbReference type="NCBI Taxonomy" id="667725"/>
    <lineage>
        <taxon>Eukaryota</taxon>
        <taxon>Ichthyosporea</taxon>
        <taxon>Ichthyophonida</taxon>
        <taxon>Sphaeroforma</taxon>
    </lineage>
</organism>
<reference evidence="1 2" key="1">
    <citation type="submission" date="2011-02" db="EMBL/GenBank/DDBJ databases">
        <title>The Genome Sequence of Sphaeroforma arctica JP610.</title>
        <authorList>
            <consortium name="The Broad Institute Genome Sequencing Platform"/>
            <person name="Russ C."/>
            <person name="Cuomo C."/>
            <person name="Young S.K."/>
            <person name="Zeng Q."/>
            <person name="Gargeya S."/>
            <person name="Alvarado L."/>
            <person name="Berlin A."/>
            <person name="Chapman S.B."/>
            <person name="Chen Z."/>
            <person name="Freedman E."/>
            <person name="Gellesch M."/>
            <person name="Goldberg J."/>
            <person name="Griggs A."/>
            <person name="Gujja S."/>
            <person name="Heilman E."/>
            <person name="Heiman D."/>
            <person name="Howarth C."/>
            <person name="Mehta T."/>
            <person name="Neiman D."/>
            <person name="Pearson M."/>
            <person name="Roberts A."/>
            <person name="Saif S."/>
            <person name="Shea T."/>
            <person name="Shenoy N."/>
            <person name="Sisk P."/>
            <person name="Stolte C."/>
            <person name="Sykes S."/>
            <person name="White J."/>
            <person name="Yandava C."/>
            <person name="Burger G."/>
            <person name="Gray M.W."/>
            <person name="Holland P.W.H."/>
            <person name="King N."/>
            <person name="Lang F.B.F."/>
            <person name="Roger A.J."/>
            <person name="Ruiz-Trillo I."/>
            <person name="Haas B."/>
            <person name="Nusbaum C."/>
            <person name="Birren B."/>
        </authorList>
    </citation>
    <scope>NUCLEOTIDE SEQUENCE [LARGE SCALE GENOMIC DNA]</scope>
    <source>
        <strain evidence="1 2">JP610</strain>
    </source>
</reference>
<evidence type="ECO:0000313" key="2">
    <source>
        <dbReference type="Proteomes" id="UP000054560"/>
    </source>
</evidence>
<sequence length="95" mass="10589">MLPPRQTVASAHVAEPQLNSEQALAQDIAPRYPYNRDLTKPSRDRIRPEAVLSYMTSLPAQPRDLGNTIGTFKYLYPAVFLSAKLNDAPENYDAA</sequence>
<dbReference type="GeneID" id="25903799"/>
<keyword evidence="2" id="KW-1185">Reference proteome</keyword>
<gene>
    <name evidence="1" type="ORF">SARC_03295</name>
</gene>
<protein>
    <submittedName>
        <fullName evidence="1">Uncharacterized protein</fullName>
    </submittedName>
</protein>
<proteinExistence type="predicted"/>
<dbReference type="AlphaFoldDB" id="A0A0L0G633"/>